<dbReference type="GO" id="GO:0055052">
    <property type="term" value="C:ATP-binding cassette (ABC) transporter complex, substrate-binding subunit-containing"/>
    <property type="evidence" value="ECO:0007669"/>
    <property type="project" value="TreeGrafter"/>
</dbReference>
<name>A0A0F4KZW5_9BIFI</name>
<dbReference type="InterPro" id="IPR006059">
    <property type="entry name" value="SBP"/>
</dbReference>
<protein>
    <submittedName>
        <fullName evidence="5">ABC transporter, extracellular substrate binding protein, putative Maltose/trehalose porter</fullName>
    </submittedName>
</protein>
<proteinExistence type="inferred from homology"/>
<dbReference type="GO" id="GO:1901982">
    <property type="term" value="F:maltose binding"/>
    <property type="evidence" value="ECO:0007669"/>
    <property type="project" value="TreeGrafter"/>
</dbReference>
<comment type="similarity">
    <text evidence="1">Belongs to the bacterial solute-binding protein 1 family.</text>
</comment>
<dbReference type="OrthoDB" id="4289620at2"/>
<dbReference type="EMBL" id="JWME01000006">
    <property type="protein sequence ID" value="KJY51960.1"/>
    <property type="molecule type" value="Genomic_DNA"/>
</dbReference>
<dbReference type="PANTHER" id="PTHR30061:SF50">
    <property type="entry name" value="MALTOSE_MALTODEXTRIN-BINDING PERIPLASMIC PROTEIN"/>
    <property type="match status" value="1"/>
</dbReference>
<dbReference type="PROSITE" id="PS51257">
    <property type="entry name" value="PROKAR_LIPOPROTEIN"/>
    <property type="match status" value="1"/>
</dbReference>
<gene>
    <name evidence="5" type="ORF">JF69_04990</name>
</gene>
<dbReference type="PANTHER" id="PTHR30061">
    <property type="entry name" value="MALTOSE-BINDING PERIPLASMIC PROTEIN"/>
    <property type="match status" value="1"/>
</dbReference>
<evidence type="ECO:0000256" key="2">
    <source>
        <dbReference type="ARBA" id="ARBA00022448"/>
    </source>
</evidence>
<accession>A0A0F4KZW5</accession>
<dbReference type="PATRIC" id="fig|1684.4.peg.542"/>
<keyword evidence="2" id="KW-0813">Transport</keyword>
<dbReference type="Proteomes" id="UP000033648">
    <property type="component" value="Unassembled WGS sequence"/>
</dbReference>
<sequence length="433" mass="46988">MRALKKVAVLICATAMAGSLAACGGSNSSSGGSKDGKPSGEISFQTWNLKNDKYTPYFKNLISAYEKSHPGTTIKWIDQPSDNYEQKLSADAAANSLPDIIDAGPSLMYGLAKAGALMNISKEAPKAQNNYYKNAWDAVTFKGKDIEEGAYGFPWYVNDGPTYYNTELMQKCGLDPNKLPVTWDDYFSQADTMVKSGCGAYMSTMLGGAVDDYASAGIPIMNKDHTKYIFNSPKAVKHLQRFVDLFNKKGIPPEALSAQWSQQGEFFQKGSIVAMGGSAYSAADFKQNSPDLYKHLAVGTKISDEGKSASLAYEMLAVNAQTKNKTLALDFVQYVTNAKNQLAFAKKSNTFPSSKGGLDDPYYANIDTSDVQGKALKITLNSVKTGYSSRPAEFTDANGKDYLQQQAALALQGKQTAKESLDKAVKYANEKLQ</sequence>
<dbReference type="Pfam" id="PF01547">
    <property type="entry name" value="SBP_bac_1"/>
    <property type="match status" value="1"/>
</dbReference>
<dbReference type="SUPFAM" id="SSF53850">
    <property type="entry name" value="Periplasmic binding protein-like II"/>
    <property type="match status" value="1"/>
</dbReference>
<dbReference type="GO" id="GO:0015768">
    <property type="term" value="P:maltose transport"/>
    <property type="evidence" value="ECO:0007669"/>
    <property type="project" value="TreeGrafter"/>
</dbReference>
<evidence type="ECO:0000256" key="4">
    <source>
        <dbReference type="SAM" id="SignalP"/>
    </source>
</evidence>
<feature type="chain" id="PRO_5002472170" evidence="4">
    <location>
        <begin position="22"/>
        <end position="433"/>
    </location>
</feature>
<feature type="signal peptide" evidence="4">
    <location>
        <begin position="1"/>
        <end position="21"/>
    </location>
</feature>
<dbReference type="GO" id="GO:0042956">
    <property type="term" value="P:maltodextrin transmembrane transport"/>
    <property type="evidence" value="ECO:0007669"/>
    <property type="project" value="TreeGrafter"/>
</dbReference>
<dbReference type="AlphaFoldDB" id="A0A0F4KZW5"/>
<organism evidence="5 6">
    <name type="scientific">Bifidobacterium asteroides</name>
    <dbReference type="NCBI Taxonomy" id="1684"/>
    <lineage>
        <taxon>Bacteria</taxon>
        <taxon>Bacillati</taxon>
        <taxon>Actinomycetota</taxon>
        <taxon>Actinomycetes</taxon>
        <taxon>Bifidobacteriales</taxon>
        <taxon>Bifidobacteriaceae</taxon>
        <taxon>Bifidobacterium</taxon>
    </lineage>
</organism>
<evidence type="ECO:0000256" key="3">
    <source>
        <dbReference type="ARBA" id="ARBA00022729"/>
    </source>
</evidence>
<evidence type="ECO:0000313" key="5">
    <source>
        <dbReference type="EMBL" id="KJY51960.1"/>
    </source>
</evidence>
<comment type="caution">
    <text evidence="5">The sequence shown here is derived from an EMBL/GenBank/DDBJ whole genome shotgun (WGS) entry which is preliminary data.</text>
</comment>
<keyword evidence="3 4" id="KW-0732">Signal</keyword>
<dbReference type="Gene3D" id="3.40.190.10">
    <property type="entry name" value="Periplasmic binding protein-like II"/>
    <property type="match status" value="1"/>
</dbReference>
<evidence type="ECO:0000313" key="6">
    <source>
        <dbReference type="Proteomes" id="UP000033648"/>
    </source>
</evidence>
<evidence type="ECO:0000256" key="1">
    <source>
        <dbReference type="ARBA" id="ARBA00008520"/>
    </source>
</evidence>
<reference evidence="5 6" key="1">
    <citation type="submission" date="2014-12" db="EMBL/GenBank/DDBJ databases">
        <title>Comparative genomics of the lactic acid bacteria isolated from the honey bee gut.</title>
        <authorList>
            <person name="Ellegaard K.M."/>
            <person name="Tamarit D."/>
            <person name="Javelind E."/>
            <person name="Olofsson T."/>
            <person name="Andersson S.G."/>
            <person name="Vasquez A."/>
        </authorList>
    </citation>
    <scope>NUCLEOTIDE SEQUENCE [LARGE SCALE GENOMIC DNA]</scope>
    <source>
        <strain evidence="5 6">Bin2</strain>
    </source>
</reference>